<dbReference type="AlphaFoldDB" id="A0A6A6Z3D1"/>
<feature type="region of interest" description="Disordered" evidence="1">
    <location>
        <begin position="66"/>
        <end position="85"/>
    </location>
</feature>
<dbReference type="EMBL" id="MU003693">
    <property type="protein sequence ID" value="KAF2815641.1"/>
    <property type="molecule type" value="Genomic_DNA"/>
</dbReference>
<reference evidence="2 4" key="1">
    <citation type="journal article" date="2020" name="Stud. Mycol.">
        <title>101 Dothideomycetes genomes: a test case for predicting lifestyles and emergence of pathogens.</title>
        <authorList>
            <person name="Haridas S."/>
            <person name="Albert R."/>
            <person name="Binder M."/>
            <person name="Bloem J."/>
            <person name="Labutti K."/>
            <person name="Salamov A."/>
            <person name="Andreopoulos B."/>
            <person name="Baker S."/>
            <person name="Barry K."/>
            <person name="Bills G."/>
            <person name="Bluhm B."/>
            <person name="Cannon C."/>
            <person name="Castanera R."/>
            <person name="Culley D."/>
            <person name="Daum C."/>
            <person name="Ezra D."/>
            <person name="Gonzalez J."/>
            <person name="Henrissat B."/>
            <person name="Kuo A."/>
            <person name="Liang C."/>
            <person name="Lipzen A."/>
            <person name="Lutzoni F."/>
            <person name="Magnuson J."/>
            <person name="Mondo S."/>
            <person name="Nolan M."/>
            <person name="Ohm R."/>
            <person name="Pangilinan J."/>
            <person name="Park H.-J."/>
            <person name="Ramirez L."/>
            <person name="Alfaro M."/>
            <person name="Sun H."/>
            <person name="Tritt A."/>
            <person name="Yoshinaga Y."/>
            <person name="Zwiers L.-H."/>
            <person name="Turgeon B."/>
            <person name="Goodwin S."/>
            <person name="Spatafora J."/>
            <person name="Crous P."/>
            <person name="Grigoriev I."/>
        </authorList>
    </citation>
    <scope>NUCLEOTIDE SEQUENCE</scope>
    <source>
        <strain evidence="2 4">CBS 304.34</strain>
    </source>
</reference>
<name>A0A6A6Z3D1_9PEZI</name>
<dbReference type="GeneID" id="54462594"/>
<reference evidence="4" key="2">
    <citation type="submission" date="2020-04" db="EMBL/GenBank/DDBJ databases">
        <authorList>
            <consortium name="NCBI Genome Project"/>
        </authorList>
    </citation>
    <scope>NUCLEOTIDE SEQUENCE</scope>
    <source>
        <strain evidence="4">CBS 304.34</strain>
    </source>
</reference>
<evidence type="ECO:0000256" key="1">
    <source>
        <dbReference type="SAM" id="MobiDB-lite"/>
    </source>
</evidence>
<protein>
    <submittedName>
        <fullName evidence="2 4">Uncharacterized protein</fullName>
    </submittedName>
</protein>
<evidence type="ECO:0000313" key="3">
    <source>
        <dbReference type="Proteomes" id="UP000504636"/>
    </source>
</evidence>
<dbReference type="Proteomes" id="UP000504636">
    <property type="component" value="Unplaced"/>
</dbReference>
<reference evidence="4" key="3">
    <citation type="submission" date="2025-04" db="UniProtKB">
        <authorList>
            <consortium name="RefSeq"/>
        </authorList>
    </citation>
    <scope>IDENTIFICATION</scope>
    <source>
        <strain evidence="4">CBS 304.34</strain>
    </source>
</reference>
<feature type="compositionally biased region" description="Low complexity" evidence="1">
    <location>
        <begin position="66"/>
        <end position="76"/>
    </location>
</feature>
<proteinExistence type="predicted"/>
<dbReference type="RefSeq" id="XP_033582605.1">
    <property type="nucleotide sequence ID" value="XM_033721701.1"/>
</dbReference>
<evidence type="ECO:0000313" key="2">
    <source>
        <dbReference type="EMBL" id="KAF2815641.1"/>
    </source>
</evidence>
<accession>A0A6A6Z3D1</accession>
<organism evidence="2">
    <name type="scientific">Mytilinidion resinicola</name>
    <dbReference type="NCBI Taxonomy" id="574789"/>
    <lineage>
        <taxon>Eukaryota</taxon>
        <taxon>Fungi</taxon>
        <taxon>Dikarya</taxon>
        <taxon>Ascomycota</taxon>
        <taxon>Pezizomycotina</taxon>
        <taxon>Dothideomycetes</taxon>
        <taxon>Pleosporomycetidae</taxon>
        <taxon>Mytilinidiales</taxon>
        <taxon>Mytilinidiaceae</taxon>
        <taxon>Mytilinidion</taxon>
    </lineage>
</organism>
<gene>
    <name evidence="2 4" type="ORF">BDZ99DRAFT_470997</name>
</gene>
<sequence length="197" mass="21489">MLHDNLQLGGSPSALWLQTHDDDLTFAAANIASSPSEHSAIDLDPENLEIRCVDDNDEVTCDSETIDTISISSDDSSGTDKDTDADIESTRSQIVLENGCEHVRSLFYFFALQRTVESIESTSRSSIAASVKYPSSSLPFAEPAFISGLNRDNGPVTLSVHPSDASGKKEHTANTSTKVPIGLCQFTQLRYLFMNRR</sequence>
<evidence type="ECO:0000313" key="4">
    <source>
        <dbReference type="RefSeq" id="XP_033582605.1"/>
    </source>
</evidence>
<keyword evidence="3" id="KW-1185">Reference proteome</keyword>